<dbReference type="GO" id="GO:0016740">
    <property type="term" value="F:transferase activity"/>
    <property type="evidence" value="ECO:0007669"/>
    <property type="project" value="UniProtKB-KW"/>
</dbReference>
<protein>
    <submittedName>
        <fullName evidence="3">CoA transferase</fullName>
    </submittedName>
</protein>
<comment type="caution">
    <text evidence="3">The sequence shown here is derived from an EMBL/GenBank/DDBJ whole genome shotgun (WGS) entry which is preliminary data.</text>
</comment>
<reference evidence="3 4" key="1">
    <citation type="submission" date="2020-08" db="EMBL/GenBank/DDBJ databases">
        <title>A Genomic Blueprint of the Chicken Gut Microbiome.</title>
        <authorList>
            <person name="Gilroy R."/>
            <person name="Ravi A."/>
            <person name="Getino M."/>
            <person name="Pursley I."/>
            <person name="Horton D.L."/>
            <person name="Alikhan N.-F."/>
            <person name="Baker D."/>
            <person name="Gharbi K."/>
            <person name="Hall N."/>
            <person name="Watson M."/>
            <person name="Adriaenssens E.M."/>
            <person name="Foster-Nyarko E."/>
            <person name="Jarju S."/>
            <person name="Secka A."/>
            <person name="Antonio M."/>
            <person name="Oren A."/>
            <person name="Chaudhuri R."/>
            <person name="La Ragione R.M."/>
            <person name="Hildebrand F."/>
            <person name="Pallen M.J."/>
        </authorList>
    </citation>
    <scope>NUCLEOTIDE SEQUENCE [LARGE SCALE GENOMIC DNA]</scope>
    <source>
        <strain evidence="3 4">Sa3CVA3</strain>
    </source>
</reference>
<organism evidence="3 4">
    <name type="scientific">Brevundimonas guildfordensis</name>
    <dbReference type="NCBI Taxonomy" id="2762241"/>
    <lineage>
        <taxon>Bacteria</taxon>
        <taxon>Pseudomonadati</taxon>
        <taxon>Pseudomonadota</taxon>
        <taxon>Alphaproteobacteria</taxon>
        <taxon>Caulobacterales</taxon>
        <taxon>Caulobacteraceae</taxon>
        <taxon>Brevundimonas</taxon>
    </lineage>
</organism>
<dbReference type="InterPro" id="IPR050483">
    <property type="entry name" value="CoA-transferase_III_domain"/>
</dbReference>
<evidence type="ECO:0000256" key="2">
    <source>
        <dbReference type="SAM" id="MobiDB-lite"/>
    </source>
</evidence>
<dbReference type="PANTHER" id="PTHR48207:SF3">
    <property type="entry name" value="SUCCINATE--HYDROXYMETHYLGLUTARATE COA-TRANSFERASE"/>
    <property type="match status" value="1"/>
</dbReference>
<dbReference type="InterPro" id="IPR044855">
    <property type="entry name" value="CoA-Trfase_III_dom3_sf"/>
</dbReference>
<dbReference type="RefSeq" id="WP_191743256.1">
    <property type="nucleotide sequence ID" value="NZ_JACSQU010000001.1"/>
</dbReference>
<name>A0ABR8QZF5_9CAUL</name>
<dbReference type="SUPFAM" id="SSF89796">
    <property type="entry name" value="CoA-transferase family III (CaiB/BaiF)"/>
    <property type="match status" value="1"/>
</dbReference>
<evidence type="ECO:0000313" key="3">
    <source>
        <dbReference type="EMBL" id="MBD7940906.1"/>
    </source>
</evidence>
<dbReference type="Gene3D" id="3.40.50.10540">
    <property type="entry name" value="Crotonobetainyl-coa:carnitine coa-transferase, domain 1"/>
    <property type="match status" value="1"/>
</dbReference>
<dbReference type="PANTHER" id="PTHR48207">
    <property type="entry name" value="SUCCINATE--HYDROXYMETHYLGLUTARATE COA-TRANSFERASE"/>
    <property type="match status" value="1"/>
</dbReference>
<feature type="region of interest" description="Disordered" evidence="2">
    <location>
        <begin position="378"/>
        <end position="404"/>
    </location>
</feature>
<dbReference type="InterPro" id="IPR023606">
    <property type="entry name" value="CoA-Trfase_III_dom_1_sf"/>
</dbReference>
<keyword evidence="4" id="KW-1185">Reference proteome</keyword>
<proteinExistence type="predicted"/>
<gene>
    <name evidence="3" type="ORF">H9656_05880</name>
</gene>
<keyword evidence="1 3" id="KW-0808">Transferase</keyword>
<dbReference type="InterPro" id="IPR003673">
    <property type="entry name" value="CoA-Trfase_fam_III"/>
</dbReference>
<dbReference type="Proteomes" id="UP000638918">
    <property type="component" value="Unassembled WGS sequence"/>
</dbReference>
<dbReference type="Gene3D" id="3.30.1540.10">
    <property type="entry name" value="formyl-coa transferase, domain 3"/>
    <property type="match status" value="1"/>
</dbReference>
<evidence type="ECO:0000313" key="4">
    <source>
        <dbReference type="Proteomes" id="UP000638918"/>
    </source>
</evidence>
<dbReference type="Pfam" id="PF02515">
    <property type="entry name" value="CoA_transf_3"/>
    <property type="match status" value="1"/>
</dbReference>
<dbReference type="EMBL" id="JACSQU010000001">
    <property type="protein sequence ID" value="MBD7940906.1"/>
    <property type="molecule type" value="Genomic_DNA"/>
</dbReference>
<evidence type="ECO:0000256" key="1">
    <source>
        <dbReference type="ARBA" id="ARBA00022679"/>
    </source>
</evidence>
<sequence length="404" mass="41967">MSDAAAIPASALSPSGPLTGVRVLDLSRVLAGPWATQTLADLGAEVIKIERPGVGDDTRHWGPPFTTTADGAPGDAAYFLCANRGKKSVELDIASPEGAEAVRRLAATCDVVVENFKTGGLKKYGLDYAALAAVNPKLVYCSITGFGQDGPDAHRAGYDYMIQAMGGLMSITGQPDGAPGAEPMKVGVAVVDLFTGLYASNAILAALWHARATGEGQHVDIALFDVQAAMLANQATNYYVSGKAPTRMGNAHPNLAPYQPFGCSDGMVIIAVGNDGQFRALCGALGLEAEDRFATNALRVAEREALGSLIAAKTAGFTMQGLMQALEAAGVPCGPVNTIDQVFAEPQAIHRGLTVEQTRPDLAGPVRTVASPIRLSKTPVRYDAPPPKLGQDTEAVLGDLAPKD</sequence>
<accession>A0ABR8QZF5</accession>